<protein>
    <submittedName>
        <fullName evidence="2">Fucose-1-phosphate guanylyltransferase</fullName>
    </submittedName>
</protein>
<dbReference type="AlphaFoldDB" id="A0A8C6YV36"/>
<dbReference type="Ensembl" id="ENSNPET00000003830.1">
    <property type="protein sequence ID" value="ENSNPEP00000003750.1"/>
    <property type="gene ID" value="ENSNPEG00000002873.1"/>
</dbReference>
<dbReference type="PANTHER" id="PTHR15045">
    <property type="entry name" value="FUCOSE-1-PHOSPHATE GUANYLYLTRANSFERASE"/>
    <property type="match status" value="1"/>
</dbReference>
<organism evidence="2 3">
    <name type="scientific">Nothoprocta perdicaria</name>
    <name type="common">Chilean tinamou</name>
    <name type="synonym">Crypturus perdicarius</name>
    <dbReference type="NCBI Taxonomy" id="30464"/>
    <lineage>
        <taxon>Eukaryota</taxon>
        <taxon>Metazoa</taxon>
        <taxon>Chordata</taxon>
        <taxon>Craniata</taxon>
        <taxon>Vertebrata</taxon>
        <taxon>Euteleostomi</taxon>
        <taxon>Archelosauria</taxon>
        <taxon>Archosauria</taxon>
        <taxon>Dinosauria</taxon>
        <taxon>Saurischia</taxon>
        <taxon>Theropoda</taxon>
        <taxon>Coelurosauria</taxon>
        <taxon>Aves</taxon>
        <taxon>Palaeognathae</taxon>
        <taxon>Tinamiformes</taxon>
        <taxon>Tinamidae</taxon>
        <taxon>Nothoprocta</taxon>
    </lineage>
</organism>
<name>A0A8C6YV36_NOTPE</name>
<gene>
    <name evidence="2" type="primary">FPGT</name>
</gene>
<dbReference type="PANTHER" id="PTHR15045:SF1">
    <property type="entry name" value="FUCOSE-1-PHOSPHATE GUANYLYLTRANSFERASE"/>
    <property type="match status" value="1"/>
</dbReference>
<feature type="compositionally biased region" description="Low complexity" evidence="1">
    <location>
        <begin position="1"/>
        <end position="27"/>
    </location>
</feature>
<reference evidence="2" key="1">
    <citation type="submission" date="2025-08" db="UniProtKB">
        <authorList>
            <consortium name="Ensembl"/>
        </authorList>
    </citation>
    <scope>IDENTIFICATION</scope>
</reference>
<accession>A0A8C6YV36</accession>
<reference evidence="2" key="2">
    <citation type="submission" date="2025-09" db="UniProtKB">
        <authorList>
            <consortium name="Ensembl"/>
        </authorList>
    </citation>
    <scope>IDENTIFICATION</scope>
</reference>
<proteinExistence type="predicted"/>
<sequence length="201" mass="21254">MAVPRGASRSVPARAPRASRRSAGPARRLFRPGRAGPGGRRLGAARDMAAAARSAARRRDTARRMARFAALAGGAARPGRFWDVVAVTAADAAQAAAFQRQLEQKLRAGTLPRGARYLALADPPGAKSGNGGSTLHVLQCLENLYGDKWTSFLVLIIHSASSLAKLRPWLARRVSCKAYLSRGVLSGLQPLSITALLVGHT</sequence>
<evidence type="ECO:0000313" key="2">
    <source>
        <dbReference type="Ensembl" id="ENSNPEP00000003750.1"/>
    </source>
</evidence>
<feature type="region of interest" description="Disordered" evidence="1">
    <location>
        <begin position="1"/>
        <end position="45"/>
    </location>
</feature>
<evidence type="ECO:0000256" key="1">
    <source>
        <dbReference type="SAM" id="MobiDB-lite"/>
    </source>
</evidence>
<evidence type="ECO:0000313" key="3">
    <source>
        <dbReference type="Proteomes" id="UP000694420"/>
    </source>
</evidence>
<keyword evidence="3" id="KW-1185">Reference proteome</keyword>
<dbReference type="Proteomes" id="UP000694420">
    <property type="component" value="Unplaced"/>
</dbReference>